<evidence type="ECO:0000313" key="2">
    <source>
        <dbReference type="EMBL" id="ETN21183.1"/>
    </source>
</evidence>
<dbReference type="EMBL" id="KI669563">
    <property type="protein sequence ID" value="ETN21183.1"/>
    <property type="molecule type" value="Genomic_DNA"/>
</dbReference>
<dbReference type="RefSeq" id="XP_008893006.1">
    <property type="nucleotide sequence ID" value="XM_008894758.1"/>
</dbReference>
<proteinExistence type="predicted"/>
<feature type="compositionally biased region" description="Polar residues" evidence="1">
    <location>
        <begin position="16"/>
        <end position="29"/>
    </location>
</feature>
<reference evidence="2 3" key="2">
    <citation type="submission" date="2013-11" db="EMBL/GenBank/DDBJ databases">
        <title>The Genome Sequence of Phytophthora parasitica INRA-310.</title>
        <authorList>
            <consortium name="The Broad Institute Genomics Platform"/>
            <person name="Russ C."/>
            <person name="Tyler B."/>
            <person name="Panabieres F."/>
            <person name="Shan W."/>
            <person name="Tripathy S."/>
            <person name="Grunwald N."/>
            <person name="Machado M."/>
            <person name="Johnson C.S."/>
            <person name="Arredondo F."/>
            <person name="Hong C."/>
            <person name="Coffey M."/>
            <person name="Young S.K."/>
            <person name="Zeng Q."/>
            <person name="Gargeya S."/>
            <person name="Fitzgerald M."/>
            <person name="Abouelleil A."/>
            <person name="Alvarado L."/>
            <person name="Chapman S.B."/>
            <person name="Gainer-Dewar J."/>
            <person name="Goldberg J."/>
            <person name="Griggs A."/>
            <person name="Gujja S."/>
            <person name="Hansen M."/>
            <person name="Howarth C."/>
            <person name="Imamovic A."/>
            <person name="Ireland A."/>
            <person name="Larimer J."/>
            <person name="McCowan C."/>
            <person name="Murphy C."/>
            <person name="Pearson M."/>
            <person name="Poon T.W."/>
            <person name="Priest M."/>
            <person name="Roberts A."/>
            <person name="Saif S."/>
            <person name="Shea T."/>
            <person name="Sykes S."/>
            <person name="Wortman J."/>
            <person name="Nusbaum C."/>
            <person name="Birren B."/>
        </authorList>
    </citation>
    <scope>NUCLEOTIDE SEQUENCE [LARGE SCALE GENOMIC DNA]</scope>
    <source>
        <strain evidence="2 3">INRA-310</strain>
    </source>
</reference>
<accession>W2R6Z4</accession>
<evidence type="ECO:0000256" key="1">
    <source>
        <dbReference type="SAM" id="MobiDB-lite"/>
    </source>
</evidence>
<dbReference type="AlphaFoldDB" id="W2R6Z4"/>
<organism evidence="2 3">
    <name type="scientific">Phytophthora nicotianae (strain INRA-310)</name>
    <name type="common">Phytophthora parasitica</name>
    <dbReference type="NCBI Taxonomy" id="761204"/>
    <lineage>
        <taxon>Eukaryota</taxon>
        <taxon>Sar</taxon>
        <taxon>Stramenopiles</taxon>
        <taxon>Oomycota</taxon>
        <taxon>Peronosporomycetes</taxon>
        <taxon>Peronosporales</taxon>
        <taxon>Peronosporaceae</taxon>
        <taxon>Phytophthora</taxon>
    </lineage>
</organism>
<name>W2R6Z4_PHYN3</name>
<gene>
    <name evidence="2" type="ORF">PPTG_01449</name>
</gene>
<feature type="compositionally biased region" description="Acidic residues" evidence="1">
    <location>
        <begin position="1"/>
        <end position="10"/>
    </location>
</feature>
<protein>
    <submittedName>
        <fullName evidence="2">Uncharacterized protein</fullName>
    </submittedName>
</protein>
<dbReference type="VEuPathDB" id="FungiDB:PPTG_01449"/>
<feature type="region of interest" description="Disordered" evidence="1">
    <location>
        <begin position="1"/>
        <end position="31"/>
    </location>
</feature>
<evidence type="ECO:0000313" key="3">
    <source>
        <dbReference type="Proteomes" id="UP000018817"/>
    </source>
</evidence>
<reference evidence="3" key="1">
    <citation type="submission" date="2011-12" db="EMBL/GenBank/DDBJ databases">
        <authorList>
            <consortium name="The Broad Institute Genome Sequencing Platform"/>
            <person name="Russ C."/>
            <person name="Tyler B."/>
            <person name="Panabieres F."/>
            <person name="Shan W."/>
            <person name="Tripathy S."/>
            <person name="Grunwald N."/>
            <person name="Machado M."/>
            <person name="Young S.K."/>
            <person name="Zeng Q."/>
            <person name="Gargeya S."/>
            <person name="Fitzgerald M."/>
            <person name="Haas B."/>
            <person name="Abouelleil A."/>
            <person name="Alvarado L."/>
            <person name="Arachchi H.M."/>
            <person name="Berlin A."/>
            <person name="Chapman S.B."/>
            <person name="Gearin G."/>
            <person name="Goldberg J."/>
            <person name="Griggs A."/>
            <person name="Gujja S."/>
            <person name="Hansen M."/>
            <person name="Heiman D."/>
            <person name="Howarth C."/>
            <person name="Larimer J."/>
            <person name="Lui A."/>
            <person name="MacDonald P.J.P."/>
            <person name="McCowen C."/>
            <person name="Montmayeur A."/>
            <person name="Murphy C."/>
            <person name="Neiman D."/>
            <person name="Pearson M."/>
            <person name="Priest M."/>
            <person name="Roberts A."/>
            <person name="Saif S."/>
            <person name="Shea T."/>
            <person name="Sisk P."/>
            <person name="Stolte C."/>
            <person name="Sykes S."/>
            <person name="Wortman J."/>
            <person name="Nusbaum C."/>
            <person name="Birren B."/>
        </authorList>
    </citation>
    <scope>NUCLEOTIDE SEQUENCE [LARGE SCALE GENOMIC DNA]</scope>
    <source>
        <strain evidence="3">INRA-310</strain>
    </source>
</reference>
<sequence>MIRETDEDEEIKGVVTDNSTNPPQCNGVPSTGDVEALTLLMNELTMEARRRDEPRAKILRLKVAQR</sequence>
<dbReference type="GeneID" id="20171746"/>
<dbReference type="Proteomes" id="UP000018817">
    <property type="component" value="Unassembled WGS sequence"/>
</dbReference>